<feature type="compositionally biased region" description="Polar residues" evidence="2">
    <location>
        <begin position="33"/>
        <end position="54"/>
    </location>
</feature>
<feature type="non-terminal residue" evidence="4">
    <location>
        <position position="738"/>
    </location>
</feature>
<gene>
    <name evidence="4" type="ORF">JG688_00004755</name>
</gene>
<dbReference type="Proteomes" id="UP000709295">
    <property type="component" value="Unassembled WGS sequence"/>
</dbReference>
<feature type="domain" description="HECT" evidence="3">
    <location>
        <begin position="378"/>
        <end position="730"/>
    </location>
</feature>
<dbReference type="AlphaFoldDB" id="A0A8J5J0G7"/>
<feature type="region of interest" description="Disordered" evidence="2">
    <location>
        <begin position="80"/>
        <end position="140"/>
    </location>
</feature>
<accession>A0A8J5J0G7</accession>
<feature type="region of interest" description="Disordered" evidence="2">
    <location>
        <begin position="33"/>
        <end position="62"/>
    </location>
</feature>
<dbReference type="EMBL" id="JAENGY010000174">
    <property type="protein sequence ID" value="KAG6970715.1"/>
    <property type="molecule type" value="Genomic_DNA"/>
</dbReference>
<keyword evidence="1" id="KW-0833">Ubl conjugation pathway</keyword>
<protein>
    <recommendedName>
        <fullName evidence="3">HECT domain-containing protein</fullName>
    </recommendedName>
</protein>
<dbReference type="PANTHER" id="PTHR46654">
    <property type="entry name" value="E3 UBIQUITIN-PROTEIN LIGASE HECTD3"/>
    <property type="match status" value="1"/>
</dbReference>
<dbReference type="GO" id="GO:0004842">
    <property type="term" value="F:ubiquitin-protein transferase activity"/>
    <property type="evidence" value="ECO:0007669"/>
    <property type="project" value="InterPro"/>
</dbReference>
<evidence type="ECO:0000259" key="3">
    <source>
        <dbReference type="PROSITE" id="PS50237"/>
    </source>
</evidence>
<dbReference type="SMART" id="SM00119">
    <property type="entry name" value="HECTc"/>
    <property type="match status" value="1"/>
</dbReference>
<dbReference type="PROSITE" id="PS50237">
    <property type="entry name" value="HECT"/>
    <property type="match status" value="1"/>
</dbReference>
<evidence type="ECO:0000313" key="5">
    <source>
        <dbReference type="Proteomes" id="UP000709295"/>
    </source>
</evidence>
<evidence type="ECO:0000256" key="2">
    <source>
        <dbReference type="SAM" id="MobiDB-lite"/>
    </source>
</evidence>
<dbReference type="InterPro" id="IPR042469">
    <property type="entry name" value="HECTD3"/>
</dbReference>
<organism evidence="4 5">
    <name type="scientific">Phytophthora aleatoria</name>
    <dbReference type="NCBI Taxonomy" id="2496075"/>
    <lineage>
        <taxon>Eukaryota</taxon>
        <taxon>Sar</taxon>
        <taxon>Stramenopiles</taxon>
        <taxon>Oomycota</taxon>
        <taxon>Peronosporomycetes</taxon>
        <taxon>Peronosporales</taxon>
        <taxon>Peronosporaceae</taxon>
        <taxon>Phytophthora</taxon>
    </lineage>
</organism>
<proteinExistence type="predicted"/>
<feature type="compositionally biased region" description="Low complexity" evidence="2">
    <location>
        <begin position="93"/>
        <end position="112"/>
    </location>
</feature>
<dbReference type="InterPro" id="IPR000569">
    <property type="entry name" value="HECT_dom"/>
</dbReference>
<sequence length="738" mass="82077">LSARAWRTGVPFTLLHDEGFVVEKFQELLATSSAQSAGKQSNTKSAEEAQTTVSGLDEAPMDEMQHATDMARIKLFARTKRDGGTGDLGGSRPTSPSSLGPAAASTLTSSTAKENPPSALAGMVGNTLSRESPESADSERLRAQRDKLLQVYFEQIAVRVRHNQMAAVEETAREGGLQDIEGSLASIMPSGSVEIPLSTELPTTDKRREISQNVTAASVFSVGSLRLQLEMLREFRVLSSKLFENGTMTLVQTLLGSPPFALQDVVAGYPFTAWVKVFMQRMESYRIDYALGTFEDNTTLEKKFMLSDLVMEQRHRILSIVKRTVWDSALGRTNESGVSFELTLNRPKAMRFRATGKTDVEGRHTLFSQAFRQLQALDGTHFRREDALYHVTFLGENAQDAGGPYRETFAQYCEELQSTQLPLMLPTPNSQHNVGVGREKWLLSPGAQSSTTLQMLEFLGKLMGASIRSKQYLALNLAPLVWKKLAGERLVLDDLAAMDSMLVNSMSRMRTIDHYGVTEEMFEDIVMETFTTLGADNQVIELKPGGAHLPVTFSSRCEYADLVEQARLHESDDQAQAIFRGLAKVVPAKLLACFSGAELELMVCGLPEVDVNLLEKCTEYSSCSPTDDHIIWFWRALRDFSHEERSAFLRFVWGRSRLPASADEFPQRFKLQSFNMQRAGRSVDAYMPVAHTCFFSIEIPAYSSESVLREKLLYAIYNCQEIDGDGDSVAANQLGWEE</sequence>
<feature type="compositionally biased region" description="Basic and acidic residues" evidence="2">
    <location>
        <begin position="131"/>
        <end position="140"/>
    </location>
</feature>
<comment type="caution">
    <text evidence="4">The sequence shown here is derived from an EMBL/GenBank/DDBJ whole genome shotgun (WGS) entry which is preliminary data.</text>
</comment>
<dbReference type="Pfam" id="PF00632">
    <property type="entry name" value="HECT"/>
    <property type="match status" value="1"/>
</dbReference>
<reference evidence="4" key="1">
    <citation type="submission" date="2021-01" db="EMBL/GenBank/DDBJ databases">
        <title>Phytophthora aleatoria, a newly-described species from Pinus radiata is distinct from Phytophthora cactorum isolates based on comparative genomics.</title>
        <authorList>
            <person name="Mcdougal R."/>
            <person name="Panda P."/>
            <person name="Williams N."/>
            <person name="Studholme D.J."/>
        </authorList>
    </citation>
    <scope>NUCLEOTIDE SEQUENCE</scope>
    <source>
        <strain evidence="4">NZFS 4037</strain>
    </source>
</reference>
<name>A0A8J5J0G7_9STRA</name>
<feature type="active site" description="Glycyl thioester intermediate" evidence="1">
    <location>
        <position position="693"/>
    </location>
</feature>
<keyword evidence="5" id="KW-1185">Reference proteome</keyword>
<dbReference type="PANTHER" id="PTHR46654:SF1">
    <property type="entry name" value="E3 UBIQUITIN-PROTEIN LIGASE HECTD3"/>
    <property type="match status" value="1"/>
</dbReference>
<evidence type="ECO:0000313" key="4">
    <source>
        <dbReference type="EMBL" id="KAG6970715.1"/>
    </source>
</evidence>
<evidence type="ECO:0000256" key="1">
    <source>
        <dbReference type="PROSITE-ProRule" id="PRU00104"/>
    </source>
</evidence>